<feature type="compositionally biased region" description="Basic and acidic residues" evidence="1">
    <location>
        <begin position="71"/>
        <end position="83"/>
    </location>
</feature>
<feature type="compositionally biased region" description="Basic and acidic residues" evidence="1">
    <location>
        <begin position="429"/>
        <end position="438"/>
    </location>
</feature>
<feature type="compositionally biased region" description="Polar residues" evidence="1">
    <location>
        <begin position="45"/>
        <end position="68"/>
    </location>
</feature>
<dbReference type="GO" id="GO:0006270">
    <property type="term" value="P:DNA replication initiation"/>
    <property type="evidence" value="ECO:0007669"/>
    <property type="project" value="TreeGrafter"/>
</dbReference>
<organism evidence="3 4">
    <name type="scientific">Cylindrotheca closterium</name>
    <dbReference type="NCBI Taxonomy" id="2856"/>
    <lineage>
        <taxon>Eukaryota</taxon>
        <taxon>Sar</taxon>
        <taxon>Stramenopiles</taxon>
        <taxon>Ochrophyta</taxon>
        <taxon>Bacillariophyta</taxon>
        <taxon>Bacillariophyceae</taxon>
        <taxon>Bacillariophycidae</taxon>
        <taxon>Bacillariales</taxon>
        <taxon>Bacillariaceae</taxon>
        <taxon>Cylindrotheca</taxon>
    </lineage>
</organism>
<dbReference type="PANTHER" id="PTHR12705:SF0">
    <property type="entry name" value="ORIGIN RECOGNITION COMPLEX SUBUNIT 5"/>
    <property type="match status" value="1"/>
</dbReference>
<dbReference type="EMBL" id="CAKOGP040002424">
    <property type="protein sequence ID" value="CAJ1969574.1"/>
    <property type="molecule type" value="Genomic_DNA"/>
</dbReference>
<feature type="compositionally biased region" description="Basic and acidic residues" evidence="1">
    <location>
        <begin position="140"/>
        <end position="151"/>
    </location>
</feature>
<evidence type="ECO:0000313" key="4">
    <source>
        <dbReference type="Proteomes" id="UP001295423"/>
    </source>
</evidence>
<feature type="region of interest" description="Disordered" evidence="1">
    <location>
        <begin position="315"/>
        <end position="439"/>
    </location>
</feature>
<dbReference type="GO" id="GO:0005664">
    <property type="term" value="C:nuclear origin of replication recognition complex"/>
    <property type="evidence" value="ECO:0007669"/>
    <property type="project" value="TreeGrafter"/>
</dbReference>
<evidence type="ECO:0000313" key="3">
    <source>
        <dbReference type="EMBL" id="CAJ1969574.1"/>
    </source>
</evidence>
<dbReference type="InterPro" id="IPR047088">
    <property type="entry name" value="ORC5_C"/>
</dbReference>
<proteinExistence type="predicted"/>
<feature type="compositionally biased region" description="Basic and acidic residues" evidence="1">
    <location>
        <begin position="90"/>
        <end position="103"/>
    </location>
</feature>
<comment type="caution">
    <text evidence="3">The sequence shown here is derived from an EMBL/GenBank/DDBJ whole genome shotgun (WGS) entry which is preliminary data.</text>
</comment>
<accession>A0AAD2GCH9</accession>
<dbReference type="Proteomes" id="UP001295423">
    <property type="component" value="Unassembled WGS sequence"/>
</dbReference>
<dbReference type="PANTHER" id="PTHR12705">
    <property type="entry name" value="ORIGIN RECOGNITION COMPLEX SUBUNIT 5"/>
    <property type="match status" value="1"/>
</dbReference>
<sequence>MSSRKRAKPGTSGNEEEGNSGGFLDAFRRYIPNFSSVEQGEETRNGTNIRSSSVPSTQESPQSFQTQEGMDIDHSGPSKRELDFASANDPHSDGDDVSDHELNDEHDESSYSSAMSSSEDEEEDVVDGMTLMEKRRRNKERNALRHQELFRDYQTAMGNSEENGKAKKKDTQYEYDDDENDEKPRARGMLMKRNSGLLTPQSKSFSGLVKELEEQYPHREPQIRRLLSLFQSTIGQVSKPQQSSGFVPAPLFVIGSTGTGKTSVVWDTLALARADSSPPTFSTDRVPQSEVALINCATLEPATIGRLIVSISQQLRPSLKRRHSNPSSKNKQRKRKRKQNGGNDVATVATVATASSTMDENEEGSSEARKQQRPLHVTTTNNDDDIDQENTRRVQPTRAAKVMDTNDSLKHTKTNQIHSNDPENDDDDAAKPTDRIESPHSAVMALGRSLLPYYGTRSKRCGFVILDQNPERLLTMSSSDGRNDKSNVLAELLLLPRVMQLNICFVVVTTNRLLPGSRLNNIAGPTKASATLMTALRPMCVQFPAYKGNDCFKKILKAKRAQDTVTGSYTKGFSCQKEFFDKLVDTFLSSLIQFLSDSTRDINDYLRVGRSLWPVFIRPIHPKNIHQTMKVVAPQTSAASNDVDPIIETRILNHLGQKLLRFTSAFSSEDPTGLLLDLSSHKKLCHQNELKLTHLQLCLLLASFICQSNRIDQDKKFFASAGNGKKRKNNKSQQGEGETIAFSASANEVKQLFSLRPRPFQLERVLSIFVTLVRLNPKDAGVFADMDEKRIQTLGSTRLDMDLKQLVDLGFLHPASAAGRHANENIDRARFWCSLTRSEADRIAKRASIPLDNYML</sequence>
<feature type="compositionally biased region" description="Low complexity" evidence="1">
    <location>
        <begin position="340"/>
        <end position="357"/>
    </location>
</feature>
<gene>
    <name evidence="3" type="ORF">CYCCA115_LOCUS23780</name>
</gene>
<feature type="region of interest" description="Disordered" evidence="1">
    <location>
        <begin position="1"/>
        <end position="186"/>
    </location>
</feature>
<evidence type="ECO:0000259" key="2">
    <source>
        <dbReference type="Pfam" id="PF14630"/>
    </source>
</evidence>
<dbReference type="Pfam" id="PF14630">
    <property type="entry name" value="ORC5_C"/>
    <property type="match status" value="1"/>
</dbReference>
<keyword evidence="4" id="KW-1185">Reference proteome</keyword>
<dbReference type="Gene3D" id="3.40.50.300">
    <property type="entry name" value="P-loop containing nucleotide triphosphate hydrolases"/>
    <property type="match status" value="1"/>
</dbReference>
<feature type="domain" description="Origin recognition complex subunit 5 C-terminal" evidence="2">
    <location>
        <begin position="692"/>
        <end position="855"/>
    </location>
</feature>
<evidence type="ECO:0000256" key="1">
    <source>
        <dbReference type="SAM" id="MobiDB-lite"/>
    </source>
</evidence>
<dbReference type="GO" id="GO:0003688">
    <property type="term" value="F:DNA replication origin binding"/>
    <property type="evidence" value="ECO:0007669"/>
    <property type="project" value="TreeGrafter"/>
</dbReference>
<dbReference type="InterPro" id="IPR027417">
    <property type="entry name" value="P-loop_NTPase"/>
</dbReference>
<feature type="compositionally biased region" description="Basic residues" evidence="1">
    <location>
        <begin position="318"/>
        <end position="339"/>
    </location>
</feature>
<name>A0AAD2GCH9_9STRA</name>
<reference evidence="3" key="1">
    <citation type="submission" date="2023-08" db="EMBL/GenBank/DDBJ databases">
        <authorList>
            <person name="Audoor S."/>
            <person name="Bilcke G."/>
        </authorList>
    </citation>
    <scope>NUCLEOTIDE SEQUENCE</scope>
</reference>
<protein>
    <recommendedName>
        <fullName evidence="2">Origin recognition complex subunit 5 C-terminal domain-containing protein</fullName>
    </recommendedName>
</protein>
<dbReference type="InterPro" id="IPR020796">
    <property type="entry name" value="ORC5"/>
</dbReference>
<feature type="compositionally biased region" description="Basic and acidic residues" evidence="1">
    <location>
        <begin position="162"/>
        <end position="172"/>
    </location>
</feature>
<dbReference type="AlphaFoldDB" id="A0AAD2GCH9"/>